<dbReference type="PANTHER" id="PTHR19959">
    <property type="entry name" value="KINESIN LIGHT CHAIN"/>
    <property type="match status" value="1"/>
</dbReference>
<dbReference type="Gene3D" id="3.40.50.300">
    <property type="entry name" value="P-loop containing nucleotide triphosphate hydrolases"/>
    <property type="match status" value="1"/>
</dbReference>
<dbReference type="Pfam" id="PF13374">
    <property type="entry name" value="TPR_10"/>
    <property type="match status" value="2"/>
</dbReference>
<dbReference type="Pfam" id="PF12862">
    <property type="entry name" value="ANAPC5"/>
    <property type="match status" value="1"/>
</dbReference>
<dbReference type="Pfam" id="PF13365">
    <property type="entry name" value="Trypsin_2"/>
    <property type="match status" value="1"/>
</dbReference>
<dbReference type="Pfam" id="PF13424">
    <property type="entry name" value="TPR_12"/>
    <property type="match status" value="1"/>
</dbReference>
<sequence>MVTINGTGPGSGYVVAPRLVLTSAHVVPEVGVTTSLFRPGKDVVYQAEVVWRGTPEGRDDAALLHVTDPAWQQPDGGNARWGRTVTHRSNIACEAVGAPDVMQRPGRAVELSHASGTLNPGDRHIGNRYVMKLDSQPPESDTDGSPWGGMSGAAMFCGDVLTGVIAVDAGGWSHSRLEAVPAWLLFRNPHFRSVLTSHFGAIEPTLEPVEWQDLIERPVAGNSPSGLLRADRQVVPFHGRDELLGELLAWCESDGFGTWLLHGPAGQGKTRLAYELAARLPERWTTLWLRADVQSDSLAALAQATVPLLVFVDYAETRTEQLAALLEVAKRHNTGTPFKLLLLARTDGDWWRDLRWSTAPAEELLDDAVTAALPPLQPDAGYWGEAYERAVHAFAGALPHLKDQQHHDWPTLARSLPRPRAVQSGLEHALTLHMLALADLLDAADPPSHDPVPSEMPKVEDRLQAHEDRYWKRIAEARGLWPSITMDTLRETFAAVFLMNASNQVQAHSLLRRVPGLSDQPNDRIGAVHAWAKAVYPAADGRPFGTLQPDRLAEHHVGQQLLSNPRLAHELVTNASEEQLIHLLTVYSRAANHPRCGDQLNAELTELCYVRAPLLSLPAMRAAVQTENPQPLVAALQRIVDTVDTLSGPTSILELLHGQLPHPSLTFAALALDMAQKLAKRRRDAAARNPGNLAKLAASLHDLAVRFGDLGRWEEASEAIREAITITRELADQAPNVHMRRLAMSLNGFSVSLGQQGRWEAALEPAREAIRIQRELGEAHSAELASSLNNVSNVLSELHRRDEAVEAISEAVAIRRELAATDPNAHLADLAMSLNNLSNALSDLRQWAEALSVVREAVGIYRDLVDKDPDAYLPDLAMSLDSFSNRLAGGGHPNDSIDANREAISLRRKLAAARPDAHLPALAISLHNLSAKLRGIGCEHGGVTALQEAVSIRRGLAATRIEAHGAALVADLHSLSADLWNLGHKEEGLAAAREAVEVWSKLADTDPDRHLPGLADGLGKLAVMLSGLGHVEESLAAWRKLVKIRRRLASTNPGAHLPGLAEALNNLSVGLSALGHNEEALTATYEAVDMYRQLAAARPDTYLRAFAASLNNLCVDLIALGHTEEAAAFAHEAAGTHTMLDNSDIQLTVQVTMASSLRDTTQEDIRSDNPGSDNRLA</sequence>
<feature type="region of interest" description="Disordered" evidence="1">
    <location>
        <begin position="1158"/>
        <end position="1177"/>
    </location>
</feature>
<name>A0ABW7B517_9ACTN</name>
<organism evidence="4 5">
    <name type="scientific">Streptomyces cinerochromogenes</name>
    <dbReference type="NCBI Taxonomy" id="66422"/>
    <lineage>
        <taxon>Bacteria</taxon>
        <taxon>Bacillati</taxon>
        <taxon>Actinomycetota</taxon>
        <taxon>Actinomycetes</taxon>
        <taxon>Kitasatosporales</taxon>
        <taxon>Streptomycetaceae</taxon>
        <taxon>Streptomyces</taxon>
    </lineage>
</organism>
<dbReference type="EMBL" id="JBICYV010000008">
    <property type="protein sequence ID" value="MFG3012258.1"/>
    <property type="molecule type" value="Genomic_DNA"/>
</dbReference>
<dbReference type="Proteomes" id="UP001604267">
    <property type="component" value="Unassembled WGS sequence"/>
</dbReference>
<feature type="domain" description="Novel STAND NTPase 5" evidence="3">
    <location>
        <begin position="231"/>
        <end position="353"/>
    </location>
</feature>
<dbReference type="InterPro" id="IPR019734">
    <property type="entry name" value="TPR_rpt"/>
</dbReference>
<evidence type="ECO:0000256" key="1">
    <source>
        <dbReference type="SAM" id="MobiDB-lite"/>
    </source>
</evidence>
<dbReference type="InterPro" id="IPR009003">
    <property type="entry name" value="Peptidase_S1_PA"/>
</dbReference>
<reference evidence="4 5" key="1">
    <citation type="submission" date="2024-10" db="EMBL/GenBank/DDBJ databases">
        <title>The Natural Products Discovery Center: Release of the First 8490 Sequenced Strains for Exploring Actinobacteria Biosynthetic Diversity.</title>
        <authorList>
            <person name="Kalkreuter E."/>
            <person name="Kautsar S.A."/>
            <person name="Yang D."/>
            <person name="Bader C.D."/>
            <person name="Teijaro C.N."/>
            <person name="Fluegel L."/>
            <person name="Davis C.M."/>
            <person name="Simpson J.R."/>
            <person name="Lauterbach L."/>
            <person name="Steele A.D."/>
            <person name="Gui C."/>
            <person name="Meng S."/>
            <person name="Li G."/>
            <person name="Viehrig K."/>
            <person name="Ye F."/>
            <person name="Su P."/>
            <person name="Kiefer A.F."/>
            <person name="Nichols A."/>
            <person name="Cepeda A.J."/>
            <person name="Yan W."/>
            <person name="Fan B."/>
            <person name="Jiang Y."/>
            <person name="Adhikari A."/>
            <person name="Zheng C.-J."/>
            <person name="Schuster L."/>
            <person name="Cowan T.M."/>
            <person name="Smanski M.J."/>
            <person name="Chevrette M.G."/>
            <person name="De Carvalho L.P.S."/>
            <person name="Shen B."/>
        </authorList>
    </citation>
    <scope>NUCLEOTIDE SEQUENCE [LARGE SCALE GENOMIC DNA]</scope>
    <source>
        <strain evidence="4 5">NPDC048320</strain>
    </source>
</reference>
<evidence type="ECO:0000313" key="4">
    <source>
        <dbReference type="EMBL" id="MFG3012258.1"/>
    </source>
</evidence>
<dbReference type="SUPFAM" id="SSF48452">
    <property type="entry name" value="TPR-like"/>
    <property type="match status" value="3"/>
</dbReference>
<dbReference type="SUPFAM" id="SSF50494">
    <property type="entry name" value="Trypsin-like serine proteases"/>
    <property type="match status" value="1"/>
</dbReference>
<protein>
    <submittedName>
        <fullName evidence="4">Tetratricopeptide repeat protein</fullName>
    </submittedName>
</protein>
<evidence type="ECO:0000259" key="2">
    <source>
        <dbReference type="Pfam" id="PF12862"/>
    </source>
</evidence>
<dbReference type="InterPro" id="IPR026000">
    <property type="entry name" value="Apc5_dom"/>
</dbReference>
<dbReference type="InterPro" id="IPR027417">
    <property type="entry name" value="P-loop_NTPase"/>
</dbReference>
<proteinExistence type="predicted"/>
<feature type="domain" description="Anaphase-promoting complex subunit 5" evidence="2">
    <location>
        <begin position="1064"/>
        <end position="1093"/>
    </location>
</feature>
<dbReference type="SMART" id="SM00028">
    <property type="entry name" value="TPR"/>
    <property type="match status" value="6"/>
</dbReference>
<dbReference type="InterPro" id="IPR057574">
    <property type="entry name" value="nSTAND_NTPase5_dom"/>
</dbReference>
<gene>
    <name evidence="4" type="ORF">ACGFZB_17720</name>
</gene>
<evidence type="ECO:0000313" key="5">
    <source>
        <dbReference type="Proteomes" id="UP001604267"/>
    </source>
</evidence>
<dbReference type="InterPro" id="IPR043504">
    <property type="entry name" value="Peptidase_S1_PA_chymotrypsin"/>
</dbReference>
<dbReference type="Gene3D" id="1.25.40.10">
    <property type="entry name" value="Tetratricopeptide repeat domain"/>
    <property type="match status" value="3"/>
</dbReference>
<comment type="caution">
    <text evidence="4">The sequence shown here is derived from an EMBL/GenBank/DDBJ whole genome shotgun (WGS) entry which is preliminary data.</text>
</comment>
<dbReference type="RefSeq" id="WP_392818265.1">
    <property type="nucleotide sequence ID" value="NZ_JBICYV010000008.1"/>
</dbReference>
<dbReference type="SUPFAM" id="SSF52540">
    <property type="entry name" value="P-loop containing nucleoside triphosphate hydrolases"/>
    <property type="match status" value="1"/>
</dbReference>
<evidence type="ECO:0000259" key="3">
    <source>
        <dbReference type="Pfam" id="PF25199"/>
    </source>
</evidence>
<accession>A0ABW7B517</accession>
<dbReference type="Pfam" id="PF25199">
    <property type="entry name" value="nSTAND_NTPase5"/>
    <property type="match status" value="1"/>
</dbReference>
<dbReference type="PANTHER" id="PTHR19959:SF119">
    <property type="entry name" value="FUNGAL LIPASE-LIKE DOMAIN-CONTAINING PROTEIN"/>
    <property type="match status" value="1"/>
</dbReference>
<keyword evidence="5" id="KW-1185">Reference proteome</keyword>
<dbReference type="InterPro" id="IPR011990">
    <property type="entry name" value="TPR-like_helical_dom_sf"/>
</dbReference>
<dbReference type="Gene3D" id="2.40.10.10">
    <property type="entry name" value="Trypsin-like serine proteases"/>
    <property type="match status" value="1"/>
</dbReference>